<proteinExistence type="predicted"/>
<dbReference type="KEGG" id="slut:H9L13_00150"/>
<dbReference type="Proteomes" id="UP000515971">
    <property type="component" value="Chromosome"/>
</dbReference>
<evidence type="ECO:0000313" key="2">
    <source>
        <dbReference type="Proteomes" id="UP000515971"/>
    </source>
</evidence>
<protein>
    <submittedName>
        <fullName evidence="1">Uncharacterized protein</fullName>
    </submittedName>
</protein>
<evidence type="ECO:0000313" key="1">
    <source>
        <dbReference type="EMBL" id="QNN67428.1"/>
    </source>
</evidence>
<dbReference type="RefSeq" id="WP_187538017.1">
    <property type="nucleotide sequence ID" value="NZ_BAABJT010000001.1"/>
</dbReference>
<sequence>MDLIQALRERLERLPKVIEAQVPGGIRLAAPDPDGFAIEILDGPDEWTVFLGDGAFHDHFDTADEALSFVVWCYSGKARLREFSRGNIPSGAVLESLEDNTWSAVSEMKLIFVPFWRARTESVFRNPSLLKAR</sequence>
<reference evidence="1 2" key="1">
    <citation type="submission" date="2020-08" db="EMBL/GenBank/DDBJ databases">
        <title>Genome sequence of Sphingomonas lutea KCTC 23642T.</title>
        <authorList>
            <person name="Hyun D.-W."/>
            <person name="Bae J.-W."/>
        </authorList>
    </citation>
    <scope>NUCLEOTIDE SEQUENCE [LARGE SCALE GENOMIC DNA]</scope>
    <source>
        <strain evidence="1 2">KCTC 23642</strain>
    </source>
</reference>
<name>A0A7G9SHV3_9SPHN</name>
<keyword evidence="2" id="KW-1185">Reference proteome</keyword>
<dbReference type="EMBL" id="CP060718">
    <property type="protein sequence ID" value="QNN67428.1"/>
    <property type="molecule type" value="Genomic_DNA"/>
</dbReference>
<gene>
    <name evidence="1" type="ORF">H9L13_00150</name>
</gene>
<organism evidence="1 2">
    <name type="scientific">Sphingomonas lutea</name>
    <dbReference type="NCBI Taxonomy" id="1045317"/>
    <lineage>
        <taxon>Bacteria</taxon>
        <taxon>Pseudomonadati</taxon>
        <taxon>Pseudomonadota</taxon>
        <taxon>Alphaproteobacteria</taxon>
        <taxon>Sphingomonadales</taxon>
        <taxon>Sphingomonadaceae</taxon>
        <taxon>Sphingomonas</taxon>
    </lineage>
</organism>
<dbReference type="AlphaFoldDB" id="A0A7G9SHV3"/>
<accession>A0A7G9SHV3</accession>